<dbReference type="GO" id="GO:0005829">
    <property type="term" value="C:cytosol"/>
    <property type="evidence" value="ECO:0007669"/>
    <property type="project" value="TreeGrafter"/>
</dbReference>
<dbReference type="GO" id="GO:0006777">
    <property type="term" value="P:Mo-molybdopterin cofactor biosynthetic process"/>
    <property type="evidence" value="ECO:0007669"/>
    <property type="project" value="UniProtKB-UniRule"/>
</dbReference>
<dbReference type="GeneID" id="35866803"/>
<keyword evidence="7" id="KW-0479">Metal-binding</keyword>
<evidence type="ECO:0000256" key="2">
    <source>
        <dbReference type="ARBA" id="ARBA00005046"/>
    </source>
</evidence>
<comment type="cofactor">
    <cofactor evidence="7">
        <name>Mg(2+)</name>
        <dbReference type="ChEBI" id="CHEBI:18420"/>
    </cofactor>
</comment>
<dbReference type="InterPro" id="IPR005110">
    <property type="entry name" value="MoeA_linker/N"/>
</dbReference>
<sequence>MRTVAQHLEACLAQVGPLPPLEVQLPDAVGCVLAEDVSSPFDLPVTDVSTLDGYAVRSVDVAGAGADDPTYLRVIDEVRAGDVDPTSVVENTAVRIASGAPVPAGADAVVDLENTDRDESNVQIKHLALPGQNIRPRASDVKAYQHVLQEGQRIGARQIALLAGVGRLRVLVHPHPRVVVMSIGDELVEPGRIASPGAVFDANGHALAAAVADAGADTFRVNAVPDEHRILRQTIEDQLVRADLLITTGGLSYGAGDTVKEVLSPLGTVRFDSVAIAPGKHMGVGKVEDTPIFCLPGDPVTAQICYEVFVRPALRSMAGWSDLYRDAVTARVDSGWASPAGKREFVRVALSGAPAEGYQAAVCGDPRQLLLSKLTEANALAVVPEDVTEVSAGDELVCMVLD</sequence>
<dbReference type="InterPro" id="IPR036135">
    <property type="entry name" value="MoeA_linker/N_sf"/>
</dbReference>
<dbReference type="InterPro" id="IPR038987">
    <property type="entry name" value="MoeA-like"/>
</dbReference>
<dbReference type="EMBL" id="PKKO01000003">
    <property type="protein sequence ID" value="PKY72226.1"/>
    <property type="molecule type" value="Genomic_DNA"/>
</dbReference>
<keyword evidence="4 7" id="KW-0500">Molybdenum</keyword>
<name>A0A2I1IM76_9ACTO</name>
<dbReference type="SUPFAM" id="SSF63882">
    <property type="entry name" value="MoeA N-terminal region -like"/>
    <property type="match status" value="1"/>
</dbReference>
<keyword evidence="7 9" id="KW-0808">Transferase</keyword>
<comment type="function">
    <text evidence="1 7">Catalyzes the insertion of molybdate into adenylated molybdopterin with the concomitant release of AMP.</text>
</comment>
<evidence type="ECO:0000259" key="8">
    <source>
        <dbReference type="SMART" id="SM00852"/>
    </source>
</evidence>
<dbReference type="GO" id="GO:0046872">
    <property type="term" value="F:metal ion binding"/>
    <property type="evidence" value="ECO:0007669"/>
    <property type="project" value="UniProtKB-UniRule"/>
</dbReference>
<accession>A0A2I1IM76</accession>
<comment type="similarity">
    <text evidence="3 7">Belongs to the MoeA family.</text>
</comment>
<dbReference type="CDD" id="cd00887">
    <property type="entry name" value="MoeA"/>
    <property type="match status" value="1"/>
</dbReference>
<dbReference type="InterPro" id="IPR036425">
    <property type="entry name" value="MoaB/Mog-like_dom_sf"/>
</dbReference>
<organism evidence="9 10">
    <name type="scientific">Winkia neuii</name>
    <dbReference type="NCBI Taxonomy" id="33007"/>
    <lineage>
        <taxon>Bacteria</taxon>
        <taxon>Bacillati</taxon>
        <taxon>Actinomycetota</taxon>
        <taxon>Actinomycetes</taxon>
        <taxon>Actinomycetales</taxon>
        <taxon>Actinomycetaceae</taxon>
        <taxon>Winkia</taxon>
    </lineage>
</organism>
<protein>
    <recommendedName>
        <fullName evidence="7">Molybdopterin molybdenumtransferase</fullName>
        <ecNumber evidence="7">2.10.1.1</ecNumber>
    </recommendedName>
</protein>
<dbReference type="SUPFAM" id="SSF63867">
    <property type="entry name" value="MoeA C-terminal domain-like"/>
    <property type="match status" value="1"/>
</dbReference>
<dbReference type="InterPro" id="IPR005111">
    <property type="entry name" value="MoeA_C_domain_IV"/>
</dbReference>
<comment type="catalytic activity">
    <reaction evidence="6">
        <text>adenylyl-molybdopterin + molybdate = Mo-molybdopterin + AMP + H(+)</text>
        <dbReference type="Rhea" id="RHEA:35047"/>
        <dbReference type="ChEBI" id="CHEBI:15378"/>
        <dbReference type="ChEBI" id="CHEBI:36264"/>
        <dbReference type="ChEBI" id="CHEBI:62727"/>
        <dbReference type="ChEBI" id="CHEBI:71302"/>
        <dbReference type="ChEBI" id="CHEBI:456215"/>
        <dbReference type="EC" id="2.10.1.1"/>
    </reaction>
</comment>
<evidence type="ECO:0000256" key="7">
    <source>
        <dbReference type="RuleBase" id="RU365090"/>
    </source>
</evidence>
<dbReference type="SMART" id="SM00852">
    <property type="entry name" value="MoCF_biosynth"/>
    <property type="match status" value="1"/>
</dbReference>
<dbReference type="NCBIfam" id="NF045515">
    <property type="entry name" value="Glp_gephyrin"/>
    <property type="match status" value="1"/>
</dbReference>
<dbReference type="EC" id="2.10.1.1" evidence="7"/>
<keyword evidence="5 7" id="KW-0501">Molybdenum cofactor biosynthesis</keyword>
<keyword evidence="10" id="KW-1185">Reference proteome</keyword>
<dbReference type="Gene3D" id="3.40.980.10">
    <property type="entry name" value="MoaB/Mog-like domain"/>
    <property type="match status" value="1"/>
</dbReference>
<evidence type="ECO:0000313" key="10">
    <source>
        <dbReference type="Proteomes" id="UP000235122"/>
    </source>
</evidence>
<dbReference type="Pfam" id="PF03454">
    <property type="entry name" value="MoeA_C"/>
    <property type="match status" value="1"/>
</dbReference>
<dbReference type="STRING" id="33007.HMPREF3198_00141"/>
<dbReference type="InterPro" id="IPR036688">
    <property type="entry name" value="MoeA_C_domain_IV_sf"/>
</dbReference>
<evidence type="ECO:0000256" key="1">
    <source>
        <dbReference type="ARBA" id="ARBA00002901"/>
    </source>
</evidence>
<dbReference type="PANTHER" id="PTHR10192">
    <property type="entry name" value="MOLYBDOPTERIN BIOSYNTHESIS PROTEIN"/>
    <property type="match status" value="1"/>
</dbReference>
<dbReference type="SUPFAM" id="SSF53218">
    <property type="entry name" value="Molybdenum cofactor biosynthesis proteins"/>
    <property type="match status" value="1"/>
</dbReference>
<proteinExistence type="inferred from homology"/>
<dbReference type="Gene3D" id="2.170.190.11">
    <property type="entry name" value="Molybdopterin biosynthesis moea protein, domain 3"/>
    <property type="match status" value="1"/>
</dbReference>
<dbReference type="Pfam" id="PF00994">
    <property type="entry name" value="MoCF_biosynth"/>
    <property type="match status" value="1"/>
</dbReference>
<dbReference type="Gene3D" id="2.40.340.10">
    <property type="entry name" value="MoeA, C-terminal, domain IV"/>
    <property type="match status" value="1"/>
</dbReference>
<keyword evidence="7" id="KW-0460">Magnesium</keyword>
<evidence type="ECO:0000256" key="6">
    <source>
        <dbReference type="ARBA" id="ARBA00047317"/>
    </source>
</evidence>
<dbReference type="PANTHER" id="PTHR10192:SF5">
    <property type="entry name" value="GEPHYRIN"/>
    <property type="match status" value="1"/>
</dbReference>
<dbReference type="RefSeq" id="WP_024331898.1">
    <property type="nucleotide sequence ID" value="NZ_JASOXK010000005.1"/>
</dbReference>
<dbReference type="Pfam" id="PF03453">
    <property type="entry name" value="MoeA_N"/>
    <property type="match status" value="1"/>
</dbReference>
<dbReference type="UniPathway" id="UPA00344"/>
<dbReference type="Proteomes" id="UP000235122">
    <property type="component" value="Unassembled WGS sequence"/>
</dbReference>
<dbReference type="InterPro" id="IPR001453">
    <property type="entry name" value="MoaB/Mog_dom"/>
</dbReference>
<gene>
    <name evidence="9" type="ORF">CYJ19_05065</name>
</gene>
<comment type="pathway">
    <text evidence="2 7">Cofactor biosynthesis; molybdopterin biosynthesis.</text>
</comment>
<dbReference type="Gene3D" id="3.90.105.10">
    <property type="entry name" value="Molybdopterin biosynthesis moea protein, domain 2"/>
    <property type="match status" value="1"/>
</dbReference>
<reference evidence="9 10" key="1">
    <citation type="submission" date="2017-12" db="EMBL/GenBank/DDBJ databases">
        <title>Phylogenetic diversity of female urinary microbiome.</title>
        <authorList>
            <person name="Thomas-White K."/>
            <person name="Wolfe A.J."/>
        </authorList>
    </citation>
    <scope>NUCLEOTIDE SEQUENCE [LARGE SCALE GENOMIC DNA]</scope>
    <source>
        <strain evidence="9 10">UMB0402</strain>
    </source>
</reference>
<evidence type="ECO:0000313" key="9">
    <source>
        <dbReference type="EMBL" id="PKY72226.1"/>
    </source>
</evidence>
<evidence type="ECO:0000256" key="5">
    <source>
        <dbReference type="ARBA" id="ARBA00023150"/>
    </source>
</evidence>
<evidence type="ECO:0000256" key="4">
    <source>
        <dbReference type="ARBA" id="ARBA00022505"/>
    </source>
</evidence>
<evidence type="ECO:0000256" key="3">
    <source>
        <dbReference type="ARBA" id="ARBA00010763"/>
    </source>
</evidence>
<dbReference type="GO" id="GO:0061599">
    <property type="term" value="F:molybdopterin molybdotransferase activity"/>
    <property type="evidence" value="ECO:0007669"/>
    <property type="project" value="UniProtKB-UniRule"/>
</dbReference>
<comment type="caution">
    <text evidence="9">The sequence shown here is derived from an EMBL/GenBank/DDBJ whole genome shotgun (WGS) entry which is preliminary data.</text>
</comment>
<dbReference type="NCBIfam" id="TIGR00177">
    <property type="entry name" value="molyb_syn"/>
    <property type="match status" value="1"/>
</dbReference>
<dbReference type="AlphaFoldDB" id="A0A2I1IM76"/>
<feature type="domain" description="MoaB/Mog" evidence="8">
    <location>
        <begin position="179"/>
        <end position="316"/>
    </location>
</feature>